<dbReference type="InterPro" id="IPR035094">
    <property type="entry name" value="EgtD"/>
</dbReference>
<evidence type="ECO:0000256" key="1">
    <source>
        <dbReference type="ARBA" id="ARBA00022603"/>
    </source>
</evidence>
<organism evidence="4 5">
    <name type="scientific">Spongiibacter nanhainus</name>
    <dbReference type="NCBI Taxonomy" id="2794344"/>
    <lineage>
        <taxon>Bacteria</taxon>
        <taxon>Pseudomonadati</taxon>
        <taxon>Pseudomonadota</taxon>
        <taxon>Gammaproteobacteria</taxon>
        <taxon>Cellvibrionales</taxon>
        <taxon>Spongiibacteraceae</taxon>
        <taxon>Spongiibacter</taxon>
    </lineage>
</organism>
<dbReference type="InterPro" id="IPR029063">
    <property type="entry name" value="SAM-dependent_MTases_sf"/>
</dbReference>
<dbReference type="Proteomes" id="UP000596063">
    <property type="component" value="Chromosome"/>
</dbReference>
<proteinExistence type="predicted"/>
<evidence type="ECO:0000313" key="5">
    <source>
        <dbReference type="Proteomes" id="UP000596063"/>
    </source>
</evidence>
<gene>
    <name evidence="4" type="primary">egtD</name>
    <name evidence="4" type="ORF">I6N98_05325</name>
</gene>
<name>A0A7T4R2J1_9GAMM</name>
<protein>
    <submittedName>
        <fullName evidence="4">L-histidine N(Alpha)-methyltransferase</fullName>
        <ecNumber evidence="4">2.1.1.44</ecNumber>
    </submittedName>
</protein>
<dbReference type="PANTHER" id="PTHR43397:SF1">
    <property type="entry name" value="ERGOTHIONEINE BIOSYNTHESIS PROTEIN 1"/>
    <property type="match status" value="1"/>
</dbReference>
<evidence type="ECO:0000313" key="4">
    <source>
        <dbReference type="EMBL" id="QQD19276.1"/>
    </source>
</evidence>
<keyword evidence="2 4" id="KW-0808">Transferase</keyword>
<sequence length="321" mass="35670">MPALARQSLKASSDQSEFLQDVLHGLHQSPPTLPCKYFYDRAGSQLFEEICRLDEYYVTRSEIDLLQQCSRQIAQHIEPSTTVIEPGAGAGVKAAILLDAMPSPRAFVPLEISASALEEATQSLHKHFPGLDIHPLEGDFTADPQDIRSALPETDNTLIFFPGSTIGNFSAPEAVEVLGNLSTLAGEDGHILVGADQIKDRQRLTNAYDDEKGITAEFNKNILKRINRELDANFDLSGFVHRAIYNESLDRIEMHLVAKGDQRVTVSGHTFEFADGTFIHTENSHKYSDDSFRRLTQQAGLQMVQNWSNGEVALYLLARSR</sequence>
<keyword evidence="5" id="KW-1185">Reference proteome</keyword>
<accession>A0A7T4R2J1</accession>
<reference evidence="4 5" key="1">
    <citation type="submission" date="2020-12" db="EMBL/GenBank/DDBJ databases">
        <authorList>
            <person name="Shan Y."/>
        </authorList>
    </citation>
    <scope>NUCLEOTIDE SEQUENCE [LARGE SCALE GENOMIC DNA]</scope>
    <source>
        <strain evidence="5">csc3.9</strain>
    </source>
</reference>
<evidence type="ECO:0000259" key="3">
    <source>
        <dbReference type="Pfam" id="PF10017"/>
    </source>
</evidence>
<dbReference type="Gene3D" id="3.40.50.150">
    <property type="entry name" value="Vaccinia Virus protein VP39"/>
    <property type="match status" value="1"/>
</dbReference>
<dbReference type="PIRSF" id="PIRSF018005">
    <property type="entry name" value="UCP018005"/>
    <property type="match status" value="1"/>
</dbReference>
<dbReference type="GO" id="GO:0052706">
    <property type="term" value="F:L-histidine N(alpha)-methyltransferase activity"/>
    <property type="evidence" value="ECO:0007669"/>
    <property type="project" value="UniProtKB-EC"/>
</dbReference>
<dbReference type="InterPro" id="IPR019257">
    <property type="entry name" value="MeTrfase_dom"/>
</dbReference>
<dbReference type="PANTHER" id="PTHR43397">
    <property type="entry name" value="ERGOTHIONEINE BIOSYNTHESIS PROTEIN 1"/>
    <property type="match status" value="1"/>
</dbReference>
<dbReference type="Pfam" id="PF10017">
    <property type="entry name" value="Methyltransf_33"/>
    <property type="match status" value="1"/>
</dbReference>
<keyword evidence="1 4" id="KW-0489">Methyltransferase</keyword>
<dbReference type="RefSeq" id="WP_198570761.1">
    <property type="nucleotide sequence ID" value="NZ_CP066167.1"/>
</dbReference>
<evidence type="ECO:0000256" key="2">
    <source>
        <dbReference type="ARBA" id="ARBA00022679"/>
    </source>
</evidence>
<dbReference type="InterPro" id="IPR017804">
    <property type="entry name" value="MeTrfase_EgtD-like"/>
</dbReference>
<dbReference type="InterPro" id="IPR051128">
    <property type="entry name" value="EgtD_Methyltrsf_superfamily"/>
</dbReference>
<dbReference type="NCBIfam" id="TIGR03438">
    <property type="entry name" value="egtD_ergothio"/>
    <property type="match status" value="1"/>
</dbReference>
<dbReference type="SUPFAM" id="SSF53335">
    <property type="entry name" value="S-adenosyl-L-methionine-dependent methyltransferases"/>
    <property type="match status" value="1"/>
</dbReference>
<dbReference type="GO" id="GO:0032259">
    <property type="term" value="P:methylation"/>
    <property type="evidence" value="ECO:0007669"/>
    <property type="project" value="UniProtKB-KW"/>
</dbReference>
<feature type="domain" description="Histidine-specific methyltransferase SAM-dependent" evidence="3">
    <location>
        <begin position="19"/>
        <end position="316"/>
    </location>
</feature>
<dbReference type="KEGG" id="snan:I6N98_05325"/>
<dbReference type="EMBL" id="CP066167">
    <property type="protein sequence ID" value="QQD19276.1"/>
    <property type="molecule type" value="Genomic_DNA"/>
</dbReference>
<dbReference type="EC" id="2.1.1.44" evidence="4"/>
<dbReference type="AlphaFoldDB" id="A0A7T4R2J1"/>